<evidence type="ECO:0000256" key="7">
    <source>
        <dbReference type="ARBA" id="ARBA00022982"/>
    </source>
</evidence>
<feature type="transmembrane region" description="Helical" evidence="12">
    <location>
        <begin position="121"/>
        <end position="142"/>
    </location>
</feature>
<feature type="region of interest" description="Disordered" evidence="11">
    <location>
        <begin position="601"/>
        <end position="630"/>
    </location>
</feature>
<feature type="transmembrane region" description="Helical" evidence="12">
    <location>
        <begin position="194"/>
        <end position="213"/>
    </location>
</feature>
<evidence type="ECO:0000256" key="9">
    <source>
        <dbReference type="ARBA" id="ARBA00023004"/>
    </source>
</evidence>
<keyword evidence="9" id="KW-0408">Iron</keyword>
<dbReference type="Proteomes" id="UP000094526">
    <property type="component" value="Unassembled WGS sequence"/>
</dbReference>
<accession>A0A1C1CIK8</accession>
<dbReference type="GO" id="GO:0140575">
    <property type="term" value="F:transmembrane monodehydroascorbate reductase activity"/>
    <property type="evidence" value="ECO:0007669"/>
    <property type="project" value="InterPro"/>
</dbReference>
<feature type="compositionally biased region" description="Basic residues" evidence="11">
    <location>
        <begin position="698"/>
        <end position="715"/>
    </location>
</feature>
<evidence type="ECO:0000256" key="10">
    <source>
        <dbReference type="ARBA" id="ARBA00023136"/>
    </source>
</evidence>
<feature type="region of interest" description="Disordered" evidence="11">
    <location>
        <begin position="502"/>
        <end position="538"/>
    </location>
</feature>
<dbReference type="PROSITE" id="PS50939">
    <property type="entry name" value="CYTOCHROME_B561"/>
    <property type="match status" value="1"/>
</dbReference>
<feature type="region of interest" description="Disordered" evidence="11">
    <location>
        <begin position="763"/>
        <end position="861"/>
    </location>
</feature>
<evidence type="ECO:0000256" key="11">
    <source>
        <dbReference type="SAM" id="MobiDB-lite"/>
    </source>
</evidence>
<keyword evidence="4" id="KW-0349">Heme</keyword>
<evidence type="ECO:0000256" key="6">
    <source>
        <dbReference type="ARBA" id="ARBA00022723"/>
    </source>
</evidence>
<dbReference type="InterPro" id="IPR045150">
    <property type="entry name" value="CYB561D1/2"/>
</dbReference>
<evidence type="ECO:0000256" key="4">
    <source>
        <dbReference type="ARBA" id="ARBA00022617"/>
    </source>
</evidence>
<keyword evidence="6" id="KW-0479">Metal-binding</keyword>
<dbReference type="CDD" id="cd08760">
    <property type="entry name" value="Cyt_b561_FRRS1_like"/>
    <property type="match status" value="1"/>
</dbReference>
<proteinExistence type="predicted"/>
<gene>
    <name evidence="14" type="ORF">CLCR_03860</name>
</gene>
<evidence type="ECO:0000256" key="3">
    <source>
        <dbReference type="ARBA" id="ARBA00022448"/>
    </source>
</evidence>
<dbReference type="GO" id="GO:0020037">
    <property type="term" value="F:heme binding"/>
    <property type="evidence" value="ECO:0007669"/>
    <property type="project" value="TreeGrafter"/>
</dbReference>
<feature type="compositionally biased region" description="Low complexity" evidence="11">
    <location>
        <begin position="297"/>
        <end position="319"/>
    </location>
</feature>
<evidence type="ECO:0000256" key="1">
    <source>
        <dbReference type="ARBA" id="ARBA00001970"/>
    </source>
</evidence>
<reference evidence="15" key="1">
    <citation type="submission" date="2015-07" db="EMBL/GenBank/DDBJ databases">
        <authorList>
            <person name="Teixeira M.M."/>
            <person name="Souza R.C."/>
            <person name="Almeida L.G."/>
            <person name="Vicente V.A."/>
            <person name="de Hoog S."/>
            <person name="Bocca A.L."/>
            <person name="de Almeida S.R."/>
            <person name="Vasconcelos A.T."/>
            <person name="Felipe M.S."/>
        </authorList>
    </citation>
    <scope>NUCLEOTIDE SEQUENCE [LARGE SCALE GENOMIC DNA]</scope>
    <source>
        <strain evidence="15">KSF</strain>
    </source>
</reference>
<feature type="compositionally biased region" description="Polar residues" evidence="11">
    <location>
        <begin position="374"/>
        <end position="383"/>
    </location>
</feature>
<feature type="compositionally biased region" description="Polar residues" evidence="11">
    <location>
        <begin position="612"/>
        <end position="623"/>
    </location>
</feature>
<dbReference type="STRING" id="86049.A0A1C1CIK8"/>
<dbReference type="VEuPathDB" id="FungiDB:G647_08490"/>
<dbReference type="PANTHER" id="PTHR15422:SF24">
    <property type="entry name" value="DOMON RELATED DOMAIN-CONTAINING PROTEIN"/>
    <property type="match status" value="1"/>
</dbReference>
<keyword evidence="3" id="KW-0813">Transport</keyword>
<dbReference type="OrthoDB" id="19261at2759"/>
<feature type="region of interest" description="Disordered" evidence="11">
    <location>
        <begin position="293"/>
        <end position="327"/>
    </location>
</feature>
<keyword evidence="8 12" id="KW-1133">Transmembrane helix</keyword>
<dbReference type="GO" id="GO:0046872">
    <property type="term" value="F:metal ion binding"/>
    <property type="evidence" value="ECO:0007669"/>
    <property type="project" value="UniProtKB-KW"/>
</dbReference>
<comment type="caution">
    <text evidence="14">The sequence shown here is derived from an EMBL/GenBank/DDBJ whole genome shotgun (WGS) entry which is preliminary data.</text>
</comment>
<dbReference type="VEuPathDB" id="FungiDB:CLCR_03860"/>
<dbReference type="EMBL" id="LGRB01000012">
    <property type="protein sequence ID" value="OCT48349.1"/>
    <property type="molecule type" value="Genomic_DNA"/>
</dbReference>
<feature type="transmembrane region" description="Helical" evidence="12">
    <location>
        <begin position="219"/>
        <end position="238"/>
    </location>
</feature>
<feature type="region of interest" description="Disordered" evidence="11">
    <location>
        <begin position="643"/>
        <end position="732"/>
    </location>
</feature>
<keyword evidence="7" id="KW-0249">Electron transport</keyword>
<feature type="compositionally biased region" description="Polar residues" evidence="11">
    <location>
        <begin position="818"/>
        <end position="829"/>
    </location>
</feature>
<sequence>MSPSPQLAPPGSSTYNSDTMHVGDGTWDAGRDNFLLPPLVGLNFATMRYNGKKSTDLSEEPQQTDTRTGMGNRFFTLAGYHGLVEAHGIIAAITFLGIVPLAIFLMRFYGRNPRLALRLHIWLQILTLLLTTVVIILGFQAVGPNRSLTNPHHGIGVAIYVLVWVQIIGGCMLHRREKGRRRLHIPLTAMLHHWLGRGIALLGITQVALGLTLYGSPQFLFVLYSLWGFFLLVLYFILQWMSERRRARYGNDGGSYYSDEVVEGRADHGHIGIGKLAVAGAAGAGLAALWRRRSSRRNPSPGRSQADGTGTEVTGSGSSYFDEKMSDRSHHGIGHRLLQVAAVGGAIAAVKKIFDRRTRDDESDVGPYRPPLGGNQSVTSDSMSRIEEGRPPPVRPVTPGAGGSPGYGRPTHPLAQPPMTPGSAYRRHSGSSSSYDSFVSGSPSRRDRRSHTFRDAVAAGGAVFAVRQLFKNRRQRKEELRAEQLRRERIEQEKVARMNSRHRYTGDGVTPPRRARHGRMGSQTASDLSTDLSPPGPGMSGAIPAAAGAGVGAAAASALASRHQIRPVGQDPPIVQPGQPYGAAPIPGALPVPGTLPVAEGVPPIPPPHLESSGSELYTTGSGRQRHRHHLQDEAAAGLAGAALGAAAADGSRRRRHSSRNNNTDSMESPPVSVKINMHNEGGRVTLRRLTEEEAASQRRKQRQASAAARRHRRGSSVSASDSEAGPSSADRRWRRTEALEAEQAAQNEAAAQQHAAAQYGAVQAAQAPVPPPAVSYPTAPEPTNIPTGTLHTYPGPLPPPPPIPGSASNLGYPAGSGVTSPGTETSGATEYANNRRRRRAERAQARLAKEGRTGASVEFT</sequence>
<feature type="domain" description="Cytochrome b561" evidence="13">
    <location>
        <begin position="54"/>
        <end position="248"/>
    </location>
</feature>
<comment type="subcellular location">
    <subcellularLocation>
        <location evidence="2">Membrane</location>
        <topology evidence="2">Multi-pass membrane protein</topology>
    </subcellularLocation>
</comment>
<feature type="compositionally biased region" description="Basic and acidic residues" evidence="11">
    <location>
        <begin position="842"/>
        <end position="853"/>
    </location>
</feature>
<feature type="compositionally biased region" description="Pro residues" evidence="11">
    <location>
        <begin position="796"/>
        <end position="805"/>
    </location>
</feature>
<dbReference type="eggNOG" id="KOG4293">
    <property type="taxonomic scope" value="Eukaryota"/>
</dbReference>
<evidence type="ECO:0000256" key="8">
    <source>
        <dbReference type="ARBA" id="ARBA00022989"/>
    </source>
</evidence>
<organism evidence="14 15">
    <name type="scientific">Cladophialophora carrionii</name>
    <dbReference type="NCBI Taxonomy" id="86049"/>
    <lineage>
        <taxon>Eukaryota</taxon>
        <taxon>Fungi</taxon>
        <taxon>Dikarya</taxon>
        <taxon>Ascomycota</taxon>
        <taxon>Pezizomycotina</taxon>
        <taxon>Eurotiomycetes</taxon>
        <taxon>Chaetothyriomycetidae</taxon>
        <taxon>Chaetothyriales</taxon>
        <taxon>Herpotrichiellaceae</taxon>
        <taxon>Cladophialophora</taxon>
    </lineage>
</organism>
<evidence type="ECO:0000313" key="14">
    <source>
        <dbReference type="EMBL" id="OCT48349.1"/>
    </source>
</evidence>
<keyword evidence="10 12" id="KW-0472">Membrane</keyword>
<dbReference type="AlphaFoldDB" id="A0A1C1CIK8"/>
<feature type="compositionally biased region" description="Low complexity" evidence="11">
    <location>
        <begin position="776"/>
        <end position="795"/>
    </location>
</feature>
<keyword evidence="5 12" id="KW-0812">Transmembrane</keyword>
<dbReference type="InterPro" id="IPR006593">
    <property type="entry name" value="Cyt_b561/ferric_Rdtase_TM"/>
</dbReference>
<evidence type="ECO:0000256" key="12">
    <source>
        <dbReference type="SAM" id="Phobius"/>
    </source>
</evidence>
<evidence type="ECO:0000313" key="15">
    <source>
        <dbReference type="Proteomes" id="UP000094526"/>
    </source>
</evidence>
<feature type="transmembrane region" description="Helical" evidence="12">
    <location>
        <begin position="89"/>
        <end position="109"/>
    </location>
</feature>
<dbReference type="GO" id="GO:0016020">
    <property type="term" value="C:membrane"/>
    <property type="evidence" value="ECO:0007669"/>
    <property type="project" value="UniProtKB-SubCell"/>
</dbReference>
<dbReference type="SMART" id="SM00665">
    <property type="entry name" value="B561"/>
    <property type="match status" value="1"/>
</dbReference>
<dbReference type="Pfam" id="PF03188">
    <property type="entry name" value="Cytochrom_B561"/>
    <property type="match status" value="1"/>
</dbReference>
<evidence type="ECO:0000256" key="2">
    <source>
        <dbReference type="ARBA" id="ARBA00004141"/>
    </source>
</evidence>
<feature type="transmembrane region" description="Helical" evidence="12">
    <location>
        <begin position="154"/>
        <end position="173"/>
    </location>
</feature>
<dbReference type="Gene3D" id="1.20.120.1770">
    <property type="match status" value="1"/>
</dbReference>
<keyword evidence="15" id="KW-1185">Reference proteome</keyword>
<feature type="compositionally biased region" description="Low complexity" evidence="11">
    <location>
        <begin position="430"/>
        <end position="443"/>
    </location>
</feature>
<feature type="region of interest" description="Disordered" evidence="11">
    <location>
        <begin position="357"/>
        <end position="451"/>
    </location>
</feature>
<feature type="compositionally biased region" description="Polar residues" evidence="11">
    <location>
        <begin position="521"/>
        <end position="532"/>
    </location>
</feature>
<protein>
    <recommendedName>
        <fullName evidence="13">Cytochrome b561 domain-containing protein</fullName>
    </recommendedName>
</protein>
<name>A0A1C1CIK8_9EURO</name>
<comment type="cofactor">
    <cofactor evidence="1">
        <name>heme b</name>
        <dbReference type="ChEBI" id="CHEBI:60344"/>
    </cofactor>
</comment>
<dbReference type="PANTHER" id="PTHR15422">
    <property type="entry name" value="OS05G0565100 PROTEIN"/>
    <property type="match status" value="1"/>
</dbReference>
<evidence type="ECO:0000259" key="13">
    <source>
        <dbReference type="PROSITE" id="PS50939"/>
    </source>
</evidence>
<evidence type="ECO:0000256" key="5">
    <source>
        <dbReference type="ARBA" id="ARBA00022692"/>
    </source>
</evidence>